<evidence type="ECO:0000259" key="3">
    <source>
        <dbReference type="PROSITE" id="PS50222"/>
    </source>
</evidence>
<dbReference type="InterPro" id="IPR011992">
    <property type="entry name" value="EF-hand-dom_pair"/>
</dbReference>
<evidence type="ECO:0000313" key="4">
    <source>
        <dbReference type="EMBL" id="KAL0173277.1"/>
    </source>
</evidence>
<organism evidence="4 5">
    <name type="scientific">Cirrhinus mrigala</name>
    <name type="common">Mrigala</name>
    <dbReference type="NCBI Taxonomy" id="683832"/>
    <lineage>
        <taxon>Eukaryota</taxon>
        <taxon>Metazoa</taxon>
        <taxon>Chordata</taxon>
        <taxon>Craniata</taxon>
        <taxon>Vertebrata</taxon>
        <taxon>Euteleostomi</taxon>
        <taxon>Actinopterygii</taxon>
        <taxon>Neopterygii</taxon>
        <taxon>Teleostei</taxon>
        <taxon>Ostariophysi</taxon>
        <taxon>Cypriniformes</taxon>
        <taxon>Cyprinidae</taxon>
        <taxon>Labeoninae</taxon>
        <taxon>Labeonini</taxon>
        <taxon>Cirrhinus</taxon>
    </lineage>
</organism>
<dbReference type="InterPro" id="IPR043197">
    <property type="entry name" value="Plakin"/>
</dbReference>
<dbReference type="PANTHER" id="PTHR23169">
    <property type="entry name" value="ENVOPLAKIN"/>
    <property type="match status" value="1"/>
</dbReference>
<reference evidence="4 5" key="1">
    <citation type="submission" date="2024-05" db="EMBL/GenBank/DDBJ databases">
        <title>Genome sequencing and assembly of Indian major carp, Cirrhinus mrigala (Hamilton, 1822).</title>
        <authorList>
            <person name="Mohindra V."/>
            <person name="Chowdhury L.M."/>
            <person name="Lal K."/>
            <person name="Jena J.K."/>
        </authorList>
    </citation>
    <scope>NUCLEOTIDE SEQUENCE [LARGE SCALE GENOMIC DNA]</scope>
    <source>
        <strain evidence="4">CM1030</strain>
        <tissue evidence="4">Blood</tissue>
    </source>
</reference>
<dbReference type="CDD" id="cd00051">
    <property type="entry name" value="EFh"/>
    <property type="match status" value="1"/>
</dbReference>
<keyword evidence="2" id="KW-0106">Calcium</keyword>
<gene>
    <name evidence="4" type="ORF">M9458_033588</name>
</gene>
<keyword evidence="5" id="KW-1185">Reference proteome</keyword>
<dbReference type="AlphaFoldDB" id="A0ABD0PHH4"/>
<name>A0ABD0PHH4_CIRMR</name>
<evidence type="ECO:0000256" key="2">
    <source>
        <dbReference type="ARBA" id="ARBA00022837"/>
    </source>
</evidence>
<evidence type="ECO:0000256" key="1">
    <source>
        <dbReference type="ARBA" id="ARBA00022723"/>
    </source>
</evidence>
<feature type="non-terminal residue" evidence="4">
    <location>
        <position position="148"/>
    </location>
</feature>
<dbReference type="PANTHER" id="PTHR23169:SF33">
    <property type="entry name" value="MICROTUBULE-ACTIN CROSS-LINKING FACTOR 1, ISOFORMS 1_2_3_5"/>
    <property type="match status" value="1"/>
</dbReference>
<evidence type="ECO:0000313" key="5">
    <source>
        <dbReference type="Proteomes" id="UP001529510"/>
    </source>
</evidence>
<feature type="domain" description="EF-hand" evidence="3">
    <location>
        <begin position="64"/>
        <end position="99"/>
    </location>
</feature>
<protein>
    <recommendedName>
        <fullName evidence="3">EF-hand domain-containing protein</fullName>
    </recommendedName>
</protein>
<dbReference type="SMART" id="SM00054">
    <property type="entry name" value="EFh"/>
    <property type="match status" value="2"/>
</dbReference>
<sequence length="148" mass="17592">KPPPTVPLPLEKLDPQTPMMKLWLLAHNRQSRLEEHLQRLKELEEFANFDFNIWRKKYMQWISHLKSRILDVFRSIDRDQDGRITHKEFIDSVLASKFPTNSLEMTAVANIFDVNGDGYIDYYEFVSALHPSRDPYRKTIDTDQINEE</sequence>
<dbReference type="PROSITE" id="PS00018">
    <property type="entry name" value="EF_HAND_1"/>
    <property type="match status" value="2"/>
</dbReference>
<dbReference type="Proteomes" id="UP001529510">
    <property type="component" value="Unassembled WGS sequence"/>
</dbReference>
<comment type="caution">
    <text evidence="4">The sequence shown here is derived from an EMBL/GenBank/DDBJ whole genome shotgun (WGS) entry which is preliminary data.</text>
</comment>
<proteinExistence type="predicted"/>
<feature type="domain" description="EF-hand" evidence="3">
    <location>
        <begin position="100"/>
        <end position="135"/>
    </location>
</feature>
<dbReference type="SUPFAM" id="SSF47473">
    <property type="entry name" value="EF-hand"/>
    <property type="match status" value="1"/>
</dbReference>
<dbReference type="Pfam" id="PF13499">
    <property type="entry name" value="EF-hand_7"/>
    <property type="match status" value="1"/>
</dbReference>
<dbReference type="PROSITE" id="PS50222">
    <property type="entry name" value="EF_HAND_2"/>
    <property type="match status" value="2"/>
</dbReference>
<feature type="non-terminal residue" evidence="4">
    <location>
        <position position="1"/>
    </location>
</feature>
<dbReference type="GO" id="GO:0046872">
    <property type="term" value="F:metal ion binding"/>
    <property type="evidence" value="ECO:0007669"/>
    <property type="project" value="UniProtKB-KW"/>
</dbReference>
<dbReference type="Gene3D" id="1.10.238.10">
    <property type="entry name" value="EF-hand"/>
    <property type="match status" value="1"/>
</dbReference>
<keyword evidence="1" id="KW-0479">Metal-binding</keyword>
<dbReference type="InterPro" id="IPR018247">
    <property type="entry name" value="EF_Hand_1_Ca_BS"/>
</dbReference>
<dbReference type="InterPro" id="IPR002048">
    <property type="entry name" value="EF_hand_dom"/>
</dbReference>
<dbReference type="EMBL" id="JAMKFB020000016">
    <property type="protein sequence ID" value="KAL0173277.1"/>
    <property type="molecule type" value="Genomic_DNA"/>
</dbReference>
<accession>A0ABD0PHH4</accession>